<reference evidence="3" key="1">
    <citation type="journal article" date="2023" name="Mol. Plant Microbe Interact.">
        <title>Elucidating the Obligate Nature and Biological Capacity of an Invasive Fungal Corn Pathogen.</title>
        <authorList>
            <person name="MacCready J.S."/>
            <person name="Roggenkamp E.M."/>
            <person name="Gdanetz K."/>
            <person name="Chilvers M.I."/>
        </authorList>
    </citation>
    <scope>NUCLEOTIDE SEQUENCE</scope>
    <source>
        <strain evidence="3">PM02</strain>
    </source>
</reference>
<accession>A0AAD9MEN0</accession>
<dbReference type="AlphaFoldDB" id="A0AAD9MEN0"/>
<evidence type="ECO:0000259" key="2">
    <source>
        <dbReference type="Pfam" id="PF19343"/>
    </source>
</evidence>
<evidence type="ECO:0000256" key="1">
    <source>
        <dbReference type="SAM" id="MobiDB-lite"/>
    </source>
</evidence>
<feature type="region of interest" description="Disordered" evidence="1">
    <location>
        <begin position="1"/>
        <end position="29"/>
    </location>
</feature>
<dbReference type="EMBL" id="JAQQPM010000008">
    <property type="protein sequence ID" value="KAK2074279.1"/>
    <property type="molecule type" value="Genomic_DNA"/>
</dbReference>
<evidence type="ECO:0000313" key="4">
    <source>
        <dbReference type="Proteomes" id="UP001217918"/>
    </source>
</evidence>
<dbReference type="GO" id="GO:0008289">
    <property type="term" value="F:lipid binding"/>
    <property type="evidence" value="ECO:0007669"/>
    <property type="project" value="InterPro"/>
</dbReference>
<gene>
    <name evidence="3" type="ORF">P8C59_008499</name>
</gene>
<feature type="region of interest" description="Disordered" evidence="1">
    <location>
        <begin position="192"/>
        <end position="225"/>
    </location>
</feature>
<feature type="compositionally biased region" description="Basic and acidic residues" evidence="1">
    <location>
        <begin position="10"/>
        <end position="19"/>
    </location>
</feature>
<evidence type="ECO:0000313" key="3">
    <source>
        <dbReference type="EMBL" id="KAK2074279.1"/>
    </source>
</evidence>
<keyword evidence="4" id="KW-1185">Reference proteome</keyword>
<protein>
    <recommendedName>
        <fullName evidence="2">HAM1-like N-terminal domain-containing protein</fullName>
    </recommendedName>
</protein>
<organism evidence="3 4">
    <name type="scientific">Phyllachora maydis</name>
    <dbReference type="NCBI Taxonomy" id="1825666"/>
    <lineage>
        <taxon>Eukaryota</taxon>
        <taxon>Fungi</taxon>
        <taxon>Dikarya</taxon>
        <taxon>Ascomycota</taxon>
        <taxon>Pezizomycotina</taxon>
        <taxon>Sordariomycetes</taxon>
        <taxon>Sordariomycetidae</taxon>
        <taxon>Phyllachorales</taxon>
        <taxon>Phyllachoraceae</taxon>
        <taxon>Phyllachora</taxon>
    </lineage>
</organism>
<dbReference type="Pfam" id="PF19343">
    <property type="entry name" value="HAM1_N"/>
    <property type="match status" value="1"/>
</dbReference>
<dbReference type="InterPro" id="IPR045967">
    <property type="entry name" value="HAM1-like_N"/>
</dbReference>
<feature type="domain" description="HAM1-like N-terminal" evidence="2">
    <location>
        <begin position="206"/>
        <end position="581"/>
    </location>
</feature>
<dbReference type="Gene3D" id="3.15.10.10">
    <property type="entry name" value="Bactericidal permeability-increasing protein, domain 1"/>
    <property type="match status" value="1"/>
</dbReference>
<feature type="compositionally biased region" description="Basic and acidic residues" evidence="1">
    <location>
        <begin position="192"/>
        <end position="213"/>
    </location>
</feature>
<dbReference type="SUPFAM" id="SSF55394">
    <property type="entry name" value="Bactericidal permeability-increasing protein, BPI"/>
    <property type="match status" value="1"/>
</dbReference>
<dbReference type="PANTHER" id="PTHR31138">
    <property type="entry name" value="CHROMOSOME 19, WHOLE GENOME SHOTGUN SEQUENCE"/>
    <property type="match status" value="1"/>
</dbReference>
<comment type="caution">
    <text evidence="3">The sequence shown here is derived from an EMBL/GenBank/DDBJ whole genome shotgun (WGS) entry which is preliminary data.</text>
</comment>
<sequence>MFSLFRSRKAVGDEEHGQGQERQPLLPQYEDNTALQRKLHEKLHTYQMMRALTKGYLPSTEQAIINLRTLLAASIWDADQDGISDSGRALAHYARRFVGQLIELLQQKNGDDQLQNFIWSMSQADISLDVDHLVKRASQAKTQSDMAAAYHSLQVVGSLLLTNPNVRLFASDVLAIGREVFSDTALALSEVARESSERVEPSQQEQDRVREATNDVQGEPSEGDLRGQVDTVTQVVVQGADKVAKSAGESVATRLQSDEKKALLDRLKHAVLSLRRREGYTDSVSTLSRLLQQYLSTYVHAAEDVAQAAQEDMDRNSETDDAVRSLYAFLRAFGDQQAWAQLEAALQKVVDKARNEPKVDELVTGIGHIIDHMFVDPAFFDDPKTRFEEVRARSHQLVSETSLRGEIDVLYDKAHSTLVSVWHDEQVARLAATATTLSKLVWPDKKPNADIARDLLHVFLPQLAKLIRYVPIPRLELSAPKIDLLLENLILEPGRTVNDSSFLPYKLRIESYNDLEVRKGRFRTASASRNIVRLKLQGISVRADEVGFWLRGRTGWLRLADEGIASFHLDERGIDVELEVEIGKDRMEQMVSLRAVRVHIHKLDWRIRTSRLSFFAWLLKPLLRPLIRRTLEGQLASAMAAGLHAANRELVFARERLRAARVSNPASIITFIKAVAARLVPPEDPDVHTRIGVTDRGHGVFEGVYTPGSIVRTWREEAVKAPQRIRERERDGWRNDIFDVHATLLA</sequence>
<dbReference type="PANTHER" id="PTHR31138:SF4">
    <property type="entry name" value="DUF5923 DOMAIN-CONTAINING PROTEIN"/>
    <property type="match status" value="1"/>
</dbReference>
<dbReference type="InterPro" id="IPR017943">
    <property type="entry name" value="Bactericidal_perm-incr_a/b_dom"/>
</dbReference>
<name>A0AAD9MEN0_9PEZI</name>
<dbReference type="Proteomes" id="UP001217918">
    <property type="component" value="Unassembled WGS sequence"/>
</dbReference>
<proteinExistence type="predicted"/>